<dbReference type="GO" id="GO:0003676">
    <property type="term" value="F:nucleic acid binding"/>
    <property type="evidence" value="ECO:0007669"/>
    <property type="project" value="InterPro"/>
</dbReference>
<dbReference type="Pfam" id="PF00313">
    <property type="entry name" value="CSD"/>
    <property type="match status" value="1"/>
</dbReference>
<dbReference type="InterPro" id="IPR012340">
    <property type="entry name" value="NA-bd_OB-fold"/>
</dbReference>
<sequence length="66" mass="7439">MATGTVKWFNDEKGWGFVAIDGQPDVFVHYSEIQGDGRRTLFEGQQVEFDIEPGDRGPLAKRVNIL</sequence>
<dbReference type="PANTHER" id="PTHR11544">
    <property type="entry name" value="COLD SHOCK DOMAIN CONTAINING PROTEINS"/>
    <property type="match status" value="1"/>
</dbReference>
<dbReference type="GO" id="GO:0005737">
    <property type="term" value="C:cytoplasm"/>
    <property type="evidence" value="ECO:0007669"/>
    <property type="project" value="UniProtKB-SubCell"/>
</dbReference>
<dbReference type="PIRSF" id="PIRSF002599">
    <property type="entry name" value="Cold_shock_A"/>
    <property type="match status" value="1"/>
</dbReference>
<organism evidence="4">
    <name type="scientific">freshwater metagenome</name>
    <dbReference type="NCBI Taxonomy" id="449393"/>
    <lineage>
        <taxon>unclassified sequences</taxon>
        <taxon>metagenomes</taxon>
        <taxon>ecological metagenomes</taxon>
    </lineage>
</organism>
<dbReference type="Gene3D" id="6.20.370.130">
    <property type="match status" value="1"/>
</dbReference>
<dbReference type="SMART" id="SM00357">
    <property type="entry name" value="CSP"/>
    <property type="match status" value="1"/>
</dbReference>
<keyword evidence="2" id="KW-0963">Cytoplasm</keyword>
<feature type="domain" description="CSD" evidence="3">
    <location>
        <begin position="1"/>
        <end position="65"/>
    </location>
</feature>
<reference evidence="4" key="1">
    <citation type="submission" date="2020-05" db="EMBL/GenBank/DDBJ databases">
        <authorList>
            <person name="Chiriac C."/>
            <person name="Salcher M."/>
            <person name="Ghai R."/>
            <person name="Kavagutti S V."/>
        </authorList>
    </citation>
    <scope>NUCLEOTIDE SEQUENCE</scope>
</reference>
<dbReference type="EMBL" id="CAFAAB010000075">
    <property type="protein sequence ID" value="CAB4784588.1"/>
    <property type="molecule type" value="Genomic_DNA"/>
</dbReference>
<dbReference type="InterPro" id="IPR012156">
    <property type="entry name" value="Cold_shock_CspA"/>
</dbReference>
<dbReference type="PRINTS" id="PR00050">
    <property type="entry name" value="COLDSHOCK"/>
</dbReference>
<dbReference type="InterPro" id="IPR002059">
    <property type="entry name" value="CSP_DNA-bd"/>
</dbReference>
<name>A0A6J6WNS0_9ZZZZ</name>
<protein>
    <submittedName>
        <fullName evidence="4">Unannotated protein</fullName>
    </submittedName>
</protein>
<proteinExistence type="predicted"/>
<accession>A0A6J6WNS0</accession>
<dbReference type="Gene3D" id="2.40.50.140">
    <property type="entry name" value="Nucleic acid-binding proteins"/>
    <property type="match status" value="1"/>
</dbReference>
<evidence type="ECO:0000259" key="3">
    <source>
        <dbReference type="PROSITE" id="PS51857"/>
    </source>
</evidence>
<evidence type="ECO:0000313" key="4">
    <source>
        <dbReference type="EMBL" id="CAB4784588.1"/>
    </source>
</evidence>
<comment type="subcellular location">
    <subcellularLocation>
        <location evidence="1">Cytoplasm</location>
    </subcellularLocation>
</comment>
<dbReference type="AlphaFoldDB" id="A0A6J6WNS0"/>
<dbReference type="FunFam" id="2.40.50.140:FF:000006">
    <property type="entry name" value="Cold shock protein CspC"/>
    <property type="match status" value="1"/>
</dbReference>
<dbReference type="PROSITE" id="PS51857">
    <property type="entry name" value="CSD_2"/>
    <property type="match status" value="1"/>
</dbReference>
<evidence type="ECO:0000256" key="1">
    <source>
        <dbReference type="ARBA" id="ARBA00004496"/>
    </source>
</evidence>
<dbReference type="InterPro" id="IPR050181">
    <property type="entry name" value="Cold_shock_domain"/>
</dbReference>
<evidence type="ECO:0000256" key="2">
    <source>
        <dbReference type="ARBA" id="ARBA00022490"/>
    </source>
</evidence>
<dbReference type="SUPFAM" id="SSF50249">
    <property type="entry name" value="Nucleic acid-binding proteins"/>
    <property type="match status" value="1"/>
</dbReference>
<dbReference type="InterPro" id="IPR011129">
    <property type="entry name" value="CSD"/>
</dbReference>
<gene>
    <name evidence="4" type="ORF">UFOPK2958_00759</name>
</gene>